<dbReference type="InterPro" id="IPR035906">
    <property type="entry name" value="MetI-like_sf"/>
</dbReference>
<protein>
    <submittedName>
        <fullName evidence="10">ABC transporter permease</fullName>
    </submittedName>
</protein>
<evidence type="ECO:0000256" key="8">
    <source>
        <dbReference type="RuleBase" id="RU363032"/>
    </source>
</evidence>
<feature type="domain" description="ABC transmembrane type-1" evidence="9">
    <location>
        <begin position="66"/>
        <end position="255"/>
    </location>
</feature>
<gene>
    <name evidence="10" type="ORF">FRZ61_14160</name>
</gene>
<keyword evidence="6 8" id="KW-1133">Transmembrane helix</keyword>
<comment type="subcellular location">
    <subcellularLocation>
        <location evidence="1">Cell inner membrane</location>
        <topology evidence="1">Multi-pass membrane protein</topology>
    </subcellularLocation>
    <subcellularLocation>
        <location evidence="8">Cell membrane</location>
        <topology evidence="8">Multi-pass membrane protein</topology>
    </subcellularLocation>
</comment>
<feature type="transmembrane region" description="Helical" evidence="8">
    <location>
        <begin position="66"/>
        <end position="92"/>
    </location>
</feature>
<feature type="transmembrane region" description="Helical" evidence="8">
    <location>
        <begin position="104"/>
        <end position="125"/>
    </location>
</feature>
<comment type="similarity">
    <text evidence="8">Belongs to the binding-protein-dependent transport system permease family.</text>
</comment>
<keyword evidence="3" id="KW-1003">Cell membrane</keyword>
<dbReference type="PANTHER" id="PTHR43357">
    <property type="entry name" value="INNER MEMBRANE ABC TRANSPORTER PERMEASE PROTEIN YDCV"/>
    <property type="match status" value="1"/>
</dbReference>
<evidence type="ECO:0000313" key="11">
    <source>
        <dbReference type="Proteomes" id="UP000325797"/>
    </source>
</evidence>
<dbReference type="InterPro" id="IPR000515">
    <property type="entry name" value="MetI-like"/>
</dbReference>
<accession>A0A5J6MYY3</accession>
<dbReference type="OrthoDB" id="9782004at2"/>
<evidence type="ECO:0000256" key="7">
    <source>
        <dbReference type="ARBA" id="ARBA00023136"/>
    </source>
</evidence>
<keyword evidence="11" id="KW-1185">Reference proteome</keyword>
<evidence type="ECO:0000256" key="3">
    <source>
        <dbReference type="ARBA" id="ARBA00022475"/>
    </source>
</evidence>
<feature type="transmembrane region" description="Helical" evidence="8">
    <location>
        <begin position="181"/>
        <end position="200"/>
    </location>
</feature>
<dbReference type="CDD" id="cd06261">
    <property type="entry name" value="TM_PBP2"/>
    <property type="match status" value="1"/>
</dbReference>
<proteinExistence type="inferred from homology"/>
<evidence type="ECO:0000256" key="2">
    <source>
        <dbReference type="ARBA" id="ARBA00022448"/>
    </source>
</evidence>
<feature type="transmembrane region" description="Helical" evidence="8">
    <location>
        <begin position="235"/>
        <end position="257"/>
    </location>
</feature>
<dbReference type="PANTHER" id="PTHR43357:SF4">
    <property type="entry name" value="INNER MEMBRANE ABC TRANSPORTER PERMEASE PROTEIN YDCV"/>
    <property type="match status" value="1"/>
</dbReference>
<organism evidence="10 11">
    <name type="scientific">Hypericibacter adhaerens</name>
    <dbReference type="NCBI Taxonomy" id="2602016"/>
    <lineage>
        <taxon>Bacteria</taxon>
        <taxon>Pseudomonadati</taxon>
        <taxon>Pseudomonadota</taxon>
        <taxon>Alphaproteobacteria</taxon>
        <taxon>Rhodospirillales</taxon>
        <taxon>Dongiaceae</taxon>
        <taxon>Hypericibacter</taxon>
    </lineage>
</organism>
<dbReference type="RefSeq" id="WP_151116054.1">
    <property type="nucleotide sequence ID" value="NZ_CP042582.1"/>
</dbReference>
<keyword evidence="2 8" id="KW-0813">Transport</keyword>
<dbReference type="Proteomes" id="UP000325797">
    <property type="component" value="Chromosome"/>
</dbReference>
<dbReference type="PROSITE" id="PS50928">
    <property type="entry name" value="ABC_TM1"/>
    <property type="match status" value="1"/>
</dbReference>
<dbReference type="Gene3D" id="1.10.3720.10">
    <property type="entry name" value="MetI-like"/>
    <property type="match status" value="1"/>
</dbReference>
<evidence type="ECO:0000259" key="9">
    <source>
        <dbReference type="PROSITE" id="PS50928"/>
    </source>
</evidence>
<keyword evidence="5 8" id="KW-0812">Transmembrane</keyword>
<dbReference type="SUPFAM" id="SSF161098">
    <property type="entry name" value="MetI-like"/>
    <property type="match status" value="1"/>
</dbReference>
<keyword evidence="4" id="KW-0997">Cell inner membrane</keyword>
<dbReference type="EMBL" id="CP042582">
    <property type="protein sequence ID" value="QEX21490.1"/>
    <property type="molecule type" value="Genomic_DNA"/>
</dbReference>
<dbReference type="KEGG" id="hadh:FRZ61_14160"/>
<evidence type="ECO:0000256" key="5">
    <source>
        <dbReference type="ARBA" id="ARBA00022692"/>
    </source>
</evidence>
<feature type="transmembrane region" description="Helical" evidence="8">
    <location>
        <begin position="12"/>
        <end position="35"/>
    </location>
</feature>
<reference evidence="10 11" key="1">
    <citation type="submission" date="2019-08" db="EMBL/GenBank/DDBJ databases">
        <title>Hyperibacter terrae gen. nov., sp. nov. and Hyperibacter viscosus sp. nov., two new members in the family Rhodospirillaceae isolated from the rhizosphere of Hypericum perforatum.</title>
        <authorList>
            <person name="Noviana Z."/>
        </authorList>
    </citation>
    <scope>NUCLEOTIDE SEQUENCE [LARGE SCALE GENOMIC DNA]</scope>
    <source>
        <strain evidence="10 11">R5959</strain>
    </source>
</reference>
<dbReference type="Pfam" id="PF00528">
    <property type="entry name" value="BPD_transp_1"/>
    <property type="match status" value="1"/>
</dbReference>
<dbReference type="AlphaFoldDB" id="A0A5J6MYY3"/>
<sequence length="272" mass="30197">MSERYGWRFGVVLAATWLVLMFLVLPIFVSAPISLTPERFLTLPKDAVTLRNYENLVTNPNWTSSIWQSLVVAVVSTLISTTLGTLCAIGLWRIASRWSELVRGFVLLPIIVPSIVSALAFYRIFVDLRLLDSYPGIILAHTVLSVPYVVITVSTSLANFDLRLEQAARNLGADMKQTLRMVILPCIAPGVLAGAVFAFISSWDEIVVTLFITKLNIFTLPRRMWDGIRDQADPTIAACATTLIFITILVIGSQMWLRARRLKAQSQAETAA</sequence>
<evidence type="ECO:0000256" key="1">
    <source>
        <dbReference type="ARBA" id="ARBA00004429"/>
    </source>
</evidence>
<keyword evidence="7 8" id="KW-0472">Membrane</keyword>
<dbReference type="GO" id="GO:0055085">
    <property type="term" value="P:transmembrane transport"/>
    <property type="evidence" value="ECO:0007669"/>
    <property type="project" value="InterPro"/>
</dbReference>
<evidence type="ECO:0000256" key="6">
    <source>
        <dbReference type="ARBA" id="ARBA00022989"/>
    </source>
</evidence>
<dbReference type="GO" id="GO:0005886">
    <property type="term" value="C:plasma membrane"/>
    <property type="evidence" value="ECO:0007669"/>
    <property type="project" value="UniProtKB-SubCell"/>
</dbReference>
<evidence type="ECO:0000313" key="10">
    <source>
        <dbReference type="EMBL" id="QEX21490.1"/>
    </source>
</evidence>
<evidence type="ECO:0000256" key="4">
    <source>
        <dbReference type="ARBA" id="ARBA00022519"/>
    </source>
</evidence>
<feature type="transmembrane region" description="Helical" evidence="8">
    <location>
        <begin position="137"/>
        <end position="160"/>
    </location>
</feature>
<name>A0A5J6MYY3_9PROT</name>